<dbReference type="AlphaFoldDB" id="A0AAV7J6I1"/>
<evidence type="ECO:0000259" key="1">
    <source>
        <dbReference type="PROSITE" id="PS50835"/>
    </source>
</evidence>
<gene>
    <name evidence="2" type="ORF">KQX54_020899</name>
</gene>
<feature type="domain" description="Ig-like" evidence="1">
    <location>
        <begin position="68"/>
        <end position="121"/>
    </location>
</feature>
<dbReference type="PANTHER" id="PTHR23278">
    <property type="entry name" value="SIDESTEP PROTEIN"/>
    <property type="match status" value="1"/>
</dbReference>
<dbReference type="InterPro" id="IPR013783">
    <property type="entry name" value="Ig-like_fold"/>
</dbReference>
<dbReference type="InterPro" id="IPR036179">
    <property type="entry name" value="Ig-like_dom_sf"/>
</dbReference>
<comment type="caution">
    <text evidence="2">The sequence shown here is derived from an EMBL/GenBank/DDBJ whole genome shotgun (WGS) entry which is preliminary data.</text>
</comment>
<dbReference type="EMBL" id="JAHXZJ010000001">
    <property type="protein sequence ID" value="KAH0568441.1"/>
    <property type="molecule type" value="Genomic_DNA"/>
</dbReference>
<dbReference type="PANTHER" id="PTHR23278:SF19">
    <property type="entry name" value="OBSCURIN"/>
    <property type="match status" value="1"/>
</dbReference>
<reference evidence="2 3" key="1">
    <citation type="journal article" date="2021" name="J. Hered.">
        <title>A chromosome-level genome assembly of the parasitoid wasp, Cotesia glomerata (Hymenoptera: Braconidae).</title>
        <authorList>
            <person name="Pinto B.J."/>
            <person name="Weis J.J."/>
            <person name="Gamble T."/>
            <person name="Ode P.J."/>
            <person name="Paul R."/>
            <person name="Zaspel J.M."/>
        </authorList>
    </citation>
    <scope>NUCLEOTIDE SEQUENCE [LARGE SCALE GENOMIC DNA]</scope>
    <source>
        <strain evidence="2">CgM1</strain>
    </source>
</reference>
<dbReference type="SMART" id="SM00409">
    <property type="entry name" value="IG"/>
    <property type="match status" value="2"/>
</dbReference>
<feature type="domain" description="Ig-like" evidence="1">
    <location>
        <begin position="129"/>
        <end position="225"/>
    </location>
</feature>
<protein>
    <recommendedName>
        <fullName evidence="1">Ig-like domain-containing protein</fullName>
    </recommendedName>
</protein>
<dbReference type="PROSITE" id="PS50835">
    <property type="entry name" value="IG_LIKE"/>
    <property type="match status" value="2"/>
</dbReference>
<keyword evidence="3" id="KW-1185">Reference proteome</keyword>
<name>A0AAV7J6I1_COTGL</name>
<dbReference type="Proteomes" id="UP000826195">
    <property type="component" value="Unassembled WGS sequence"/>
</dbReference>
<sequence>MLVQVQHVVPRGCKTVPILTAMIGEWIYTKRSLQSINLFVNRFPVYTLFVIVIRRYNYDKRLNKAQHWIETKYFDKRAHFFTASEPATLNIKQVEEKDDGEYLCRVDFVASPTRNSKIHLTVVIPPHKPNIIDEHGKTVSAIAGTYREGGDMRLTCLVSGGRPSPTVRWWKGEMLLESKDEPGEFPALRRNTLVVTSLTRADLHAIFTCQASNNNISQPVSASIAIEMYREYLFLFTPE</sequence>
<organism evidence="2 3">
    <name type="scientific">Cotesia glomerata</name>
    <name type="common">Lepidopteran parasitic wasp</name>
    <name type="synonym">Apanteles glomeratus</name>
    <dbReference type="NCBI Taxonomy" id="32391"/>
    <lineage>
        <taxon>Eukaryota</taxon>
        <taxon>Metazoa</taxon>
        <taxon>Ecdysozoa</taxon>
        <taxon>Arthropoda</taxon>
        <taxon>Hexapoda</taxon>
        <taxon>Insecta</taxon>
        <taxon>Pterygota</taxon>
        <taxon>Neoptera</taxon>
        <taxon>Endopterygota</taxon>
        <taxon>Hymenoptera</taxon>
        <taxon>Apocrita</taxon>
        <taxon>Ichneumonoidea</taxon>
        <taxon>Braconidae</taxon>
        <taxon>Microgastrinae</taxon>
        <taxon>Cotesia</taxon>
    </lineage>
</organism>
<dbReference type="Gene3D" id="2.60.40.10">
    <property type="entry name" value="Immunoglobulins"/>
    <property type="match status" value="2"/>
</dbReference>
<evidence type="ECO:0000313" key="3">
    <source>
        <dbReference type="Proteomes" id="UP000826195"/>
    </source>
</evidence>
<dbReference type="InterPro" id="IPR007110">
    <property type="entry name" value="Ig-like_dom"/>
</dbReference>
<evidence type="ECO:0000313" key="2">
    <source>
        <dbReference type="EMBL" id="KAH0568441.1"/>
    </source>
</evidence>
<proteinExistence type="predicted"/>
<accession>A0AAV7J6I1</accession>
<dbReference type="InterPro" id="IPR003599">
    <property type="entry name" value="Ig_sub"/>
</dbReference>
<dbReference type="Pfam" id="PF13927">
    <property type="entry name" value="Ig_3"/>
    <property type="match status" value="1"/>
</dbReference>
<dbReference type="SUPFAM" id="SSF48726">
    <property type="entry name" value="Immunoglobulin"/>
    <property type="match status" value="2"/>
</dbReference>